<dbReference type="OrthoDB" id="250246at2"/>
<evidence type="ECO:0000259" key="2">
    <source>
        <dbReference type="Pfam" id="PF00266"/>
    </source>
</evidence>
<dbReference type="Proteomes" id="UP000192601">
    <property type="component" value="Unassembled WGS sequence"/>
</dbReference>
<dbReference type="Pfam" id="PF00266">
    <property type="entry name" value="Aminotran_5"/>
    <property type="match status" value="1"/>
</dbReference>
<dbReference type="PANTHER" id="PTHR43586">
    <property type="entry name" value="CYSTEINE DESULFURASE"/>
    <property type="match status" value="1"/>
</dbReference>
<keyword evidence="3" id="KW-0808">Transferase</keyword>
<name>A0A1X0KBQ9_MYCSC</name>
<dbReference type="Gene3D" id="3.40.640.10">
    <property type="entry name" value="Type I PLP-dependent aspartate aminotransferase-like (Major domain)"/>
    <property type="match status" value="1"/>
</dbReference>
<sequence>MRREAFGTTFFGAEGFLDTATSGLPPCFVADAMRDCVRSWAQGRLQMSTFDAPMRASRAAYAALVGVDESRVTMGTSVSSAIGLVAASIPDGTRVATLRGEFTSVTFPFAAQAARGVTVTELPAGLLEDAAGDFDVVAASLVQSADGAVLDVERLRRNAAESGTLTLIDATHALGWRNIEMPWADAVVSVSYKWLLGPRGVAWMSLSQRLSDALIPHLANPYAGEDLWSSVYGLPMRLAGGARRFDAAPVWFSILGAGLALPWVASLDRVAVEAHGVGLANRLRAELGMPAVDSPIVSIPGSPHTDSLRRAGVRASVRAGSARVGFHLYNTDGDLDRLLDGLSPRGRPPPQRATHCEEPR</sequence>
<gene>
    <name evidence="3" type="ORF">BST44_18765</name>
</gene>
<dbReference type="PANTHER" id="PTHR43586:SF21">
    <property type="entry name" value="PYRIDOXAL PHOSPHATE (PLP)-DEPENDENT ASPARTATE AMINOTRANSFERASE SUPERFAMILY"/>
    <property type="match status" value="1"/>
</dbReference>
<dbReference type="InterPro" id="IPR015422">
    <property type="entry name" value="PyrdxlP-dep_Trfase_small"/>
</dbReference>
<feature type="domain" description="Aminotransferase class V" evidence="2">
    <location>
        <begin position="19"/>
        <end position="287"/>
    </location>
</feature>
<feature type="region of interest" description="Disordered" evidence="1">
    <location>
        <begin position="341"/>
        <end position="360"/>
    </location>
</feature>
<keyword evidence="3" id="KW-0032">Aminotransferase</keyword>
<protein>
    <submittedName>
        <fullName evidence="3">Aminotransferase class V</fullName>
    </submittedName>
</protein>
<evidence type="ECO:0000313" key="4">
    <source>
        <dbReference type="Proteomes" id="UP000192601"/>
    </source>
</evidence>
<keyword evidence="4" id="KW-1185">Reference proteome</keyword>
<dbReference type="EMBL" id="MVIJ01000030">
    <property type="protein sequence ID" value="ORB72572.1"/>
    <property type="molecule type" value="Genomic_DNA"/>
</dbReference>
<dbReference type="GO" id="GO:0008483">
    <property type="term" value="F:transaminase activity"/>
    <property type="evidence" value="ECO:0007669"/>
    <property type="project" value="UniProtKB-KW"/>
</dbReference>
<dbReference type="InterPro" id="IPR000192">
    <property type="entry name" value="Aminotrans_V_dom"/>
</dbReference>
<dbReference type="RefSeq" id="WP_083178608.1">
    <property type="nucleotide sequence ID" value="NZ_MVIJ01000030.1"/>
</dbReference>
<evidence type="ECO:0000256" key="1">
    <source>
        <dbReference type="SAM" id="MobiDB-lite"/>
    </source>
</evidence>
<dbReference type="STRING" id="1783.BST44_18765"/>
<dbReference type="AlphaFoldDB" id="A0A1X0KBQ9"/>
<dbReference type="InterPro" id="IPR015421">
    <property type="entry name" value="PyrdxlP-dep_Trfase_major"/>
</dbReference>
<reference evidence="3 4" key="1">
    <citation type="submission" date="2017-02" db="EMBL/GenBank/DDBJ databases">
        <title>The new phylogeny of genus Mycobacterium.</title>
        <authorList>
            <person name="Tortoli E."/>
            <person name="Trovato A."/>
            <person name="Cirillo D.M."/>
        </authorList>
    </citation>
    <scope>NUCLEOTIDE SEQUENCE [LARGE SCALE GENOMIC DNA]</scope>
    <source>
        <strain evidence="3 4">DSM 43992</strain>
    </source>
</reference>
<accession>A0A1X0KBQ9</accession>
<dbReference type="Gene3D" id="3.90.1150.10">
    <property type="entry name" value="Aspartate Aminotransferase, domain 1"/>
    <property type="match status" value="1"/>
</dbReference>
<proteinExistence type="predicted"/>
<dbReference type="SUPFAM" id="SSF53383">
    <property type="entry name" value="PLP-dependent transferases"/>
    <property type="match status" value="1"/>
</dbReference>
<evidence type="ECO:0000313" key="3">
    <source>
        <dbReference type="EMBL" id="ORB72572.1"/>
    </source>
</evidence>
<dbReference type="InterPro" id="IPR015424">
    <property type="entry name" value="PyrdxlP-dep_Trfase"/>
</dbReference>
<comment type="caution">
    <text evidence="3">The sequence shown here is derived from an EMBL/GenBank/DDBJ whole genome shotgun (WGS) entry which is preliminary data.</text>
</comment>
<organism evidence="3 4">
    <name type="scientific">Mycobacterium scrofulaceum</name>
    <dbReference type="NCBI Taxonomy" id="1783"/>
    <lineage>
        <taxon>Bacteria</taxon>
        <taxon>Bacillati</taxon>
        <taxon>Actinomycetota</taxon>
        <taxon>Actinomycetes</taxon>
        <taxon>Mycobacteriales</taxon>
        <taxon>Mycobacteriaceae</taxon>
        <taxon>Mycobacterium</taxon>
    </lineage>
</organism>